<evidence type="ECO:0000259" key="5">
    <source>
        <dbReference type="PROSITE" id="PS50089"/>
    </source>
</evidence>
<keyword evidence="2 4" id="KW-0863">Zinc-finger</keyword>
<keyword evidence="3" id="KW-0862">Zinc</keyword>
<dbReference type="InterPro" id="IPR017907">
    <property type="entry name" value="Znf_RING_CS"/>
</dbReference>
<evidence type="ECO:0000256" key="1">
    <source>
        <dbReference type="ARBA" id="ARBA00022723"/>
    </source>
</evidence>
<dbReference type="InterPro" id="IPR051051">
    <property type="entry name" value="E3_ubiq-ligase_TRIM/RNF"/>
</dbReference>
<evidence type="ECO:0000256" key="4">
    <source>
        <dbReference type="PROSITE-ProRule" id="PRU00175"/>
    </source>
</evidence>
<protein>
    <recommendedName>
        <fullName evidence="5">RING-type domain-containing protein</fullName>
    </recommendedName>
</protein>
<accession>A0A672N777</accession>
<dbReference type="PROSITE" id="PS50089">
    <property type="entry name" value="ZF_RING_2"/>
    <property type="match status" value="1"/>
</dbReference>
<dbReference type="Proteomes" id="UP000472262">
    <property type="component" value="Unassembled WGS sequence"/>
</dbReference>
<dbReference type="Pfam" id="PF15227">
    <property type="entry name" value="zf-C3HC4_4"/>
    <property type="match status" value="1"/>
</dbReference>
<organism evidence="6 7">
    <name type="scientific">Sinocyclocheilus grahami</name>
    <name type="common">Dianchi golden-line fish</name>
    <name type="synonym">Barbus grahami</name>
    <dbReference type="NCBI Taxonomy" id="75366"/>
    <lineage>
        <taxon>Eukaryota</taxon>
        <taxon>Metazoa</taxon>
        <taxon>Chordata</taxon>
        <taxon>Craniata</taxon>
        <taxon>Vertebrata</taxon>
        <taxon>Euteleostomi</taxon>
        <taxon>Actinopterygii</taxon>
        <taxon>Neopterygii</taxon>
        <taxon>Teleostei</taxon>
        <taxon>Ostariophysi</taxon>
        <taxon>Cypriniformes</taxon>
        <taxon>Cyprinidae</taxon>
        <taxon>Cyprininae</taxon>
        <taxon>Sinocyclocheilus</taxon>
    </lineage>
</organism>
<dbReference type="PANTHER" id="PTHR25465:SF32">
    <property type="entry name" value="BLOODTHIRSTY-RELATED GENE FAMILY, MEMBER 16 ISOFORM X1-RELATED"/>
    <property type="match status" value="1"/>
</dbReference>
<reference evidence="6" key="2">
    <citation type="submission" date="2025-09" db="UniProtKB">
        <authorList>
            <consortium name="Ensembl"/>
        </authorList>
    </citation>
    <scope>IDENTIFICATION</scope>
</reference>
<dbReference type="Gene3D" id="3.30.40.10">
    <property type="entry name" value="Zinc/RING finger domain, C3HC4 (zinc finger)"/>
    <property type="match status" value="1"/>
</dbReference>
<dbReference type="GO" id="GO:0008270">
    <property type="term" value="F:zinc ion binding"/>
    <property type="evidence" value="ECO:0007669"/>
    <property type="project" value="UniProtKB-KW"/>
</dbReference>
<feature type="domain" description="RING-type" evidence="5">
    <location>
        <begin position="36"/>
        <end position="76"/>
    </location>
</feature>
<sequence length="167" mass="18760">MFLSPSPDLCIVPEIFCALPPIMSSSSGPLNEELQCSICMHVLTDPVTTPCGHNFCGICLNKFWTNTHIYFCPFCKEKYSKRPAIKINTTLREVAQHFKEKPNLGISEVFCDFCDERKQKAVKSCLTWPVTLHVSRNASSCEVVSHFTVFQSSSLVSFGEFVSHETV</sequence>
<dbReference type="InterPro" id="IPR001841">
    <property type="entry name" value="Znf_RING"/>
</dbReference>
<dbReference type="InParanoid" id="A0A672N777"/>
<keyword evidence="7" id="KW-1185">Reference proteome</keyword>
<proteinExistence type="predicted"/>
<reference evidence="6" key="1">
    <citation type="submission" date="2025-08" db="UniProtKB">
        <authorList>
            <consortium name="Ensembl"/>
        </authorList>
    </citation>
    <scope>IDENTIFICATION</scope>
</reference>
<dbReference type="InterPro" id="IPR013083">
    <property type="entry name" value="Znf_RING/FYVE/PHD"/>
</dbReference>
<dbReference type="Gene3D" id="4.10.830.40">
    <property type="match status" value="1"/>
</dbReference>
<dbReference type="SMART" id="SM00184">
    <property type="entry name" value="RING"/>
    <property type="match status" value="1"/>
</dbReference>
<keyword evidence="1" id="KW-0479">Metal-binding</keyword>
<evidence type="ECO:0000313" key="6">
    <source>
        <dbReference type="Ensembl" id="ENSSGRP00000046220.1"/>
    </source>
</evidence>
<dbReference type="PROSITE" id="PS00518">
    <property type="entry name" value="ZF_RING_1"/>
    <property type="match status" value="1"/>
</dbReference>
<dbReference type="Ensembl" id="ENSSGRT00000049447.1">
    <property type="protein sequence ID" value="ENSSGRP00000046220.1"/>
    <property type="gene ID" value="ENSSGRG00000024748.1"/>
</dbReference>
<dbReference type="AlphaFoldDB" id="A0A672N777"/>
<dbReference type="PANTHER" id="PTHR25465">
    <property type="entry name" value="B-BOX DOMAIN CONTAINING"/>
    <property type="match status" value="1"/>
</dbReference>
<evidence type="ECO:0000256" key="2">
    <source>
        <dbReference type="ARBA" id="ARBA00022771"/>
    </source>
</evidence>
<evidence type="ECO:0000313" key="7">
    <source>
        <dbReference type="Proteomes" id="UP000472262"/>
    </source>
</evidence>
<name>A0A672N777_SINGR</name>
<evidence type="ECO:0000256" key="3">
    <source>
        <dbReference type="ARBA" id="ARBA00022833"/>
    </source>
</evidence>
<dbReference type="SUPFAM" id="SSF57850">
    <property type="entry name" value="RING/U-box"/>
    <property type="match status" value="1"/>
</dbReference>
<dbReference type="OMA" id="CALPPIM"/>